<accession>A0A7K4MNF3</accession>
<dbReference type="AlphaFoldDB" id="A0A7K4MNF3"/>
<keyword evidence="5" id="KW-1185">Reference proteome</keyword>
<reference evidence="2" key="2">
    <citation type="submission" date="2020-06" db="EMBL/GenBank/DDBJ databases">
        <authorList>
            <person name="Wang Y."/>
        </authorList>
    </citation>
    <scope>NUCLEOTIDE SEQUENCE</scope>
    <source>
        <strain evidence="3">D17</strain>
        <strain evidence="2">L15b</strain>
    </source>
</reference>
<evidence type="ECO:0000313" key="4">
    <source>
        <dbReference type="Proteomes" id="UP000523105"/>
    </source>
</evidence>
<gene>
    <name evidence="3" type="ORF">HX834_05915</name>
    <name evidence="2" type="ORF">HX837_02605</name>
</gene>
<dbReference type="Proteomes" id="UP000523105">
    <property type="component" value="Unassembled WGS sequence"/>
</dbReference>
<evidence type="ECO:0000313" key="3">
    <source>
        <dbReference type="EMBL" id="NWJ68858.1"/>
    </source>
</evidence>
<feature type="transmembrane region" description="Helical" evidence="1">
    <location>
        <begin position="30"/>
        <end position="55"/>
    </location>
</feature>
<sequence>MALPKGFGSGSGGASRADVENMIGRRIENYTGIITLSYLGAFFATVFGTMVGYLYYPWAYASASGHFAMIVLGIVEALGYIFCVKVAEEGTSKNSNGLVAITLVGTTIFMLYVAMYVS</sequence>
<dbReference type="EMBL" id="JACASV010000011">
    <property type="protein sequence ID" value="NWJ43091.1"/>
    <property type="molecule type" value="Genomic_DNA"/>
</dbReference>
<feature type="transmembrane region" description="Helical" evidence="1">
    <location>
        <begin position="98"/>
        <end position="117"/>
    </location>
</feature>
<feature type="transmembrane region" description="Helical" evidence="1">
    <location>
        <begin position="67"/>
        <end position="86"/>
    </location>
</feature>
<comment type="caution">
    <text evidence="2">The sequence shown here is derived from an EMBL/GenBank/DDBJ whole genome shotgun (WGS) entry which is preliminary data.</text>
</comment>
<reference evidence="4 5" key="1">
    <citation type="journal article" date="2019" name="Environ. Microbiol.">
        <title>Genomics insights into ecotype formation of ammonia-oxidizing archaea in the deep ocean.</title>
        <authorList>
            <person name="Wang Y."/>
            <person name="Huang J.M."/>
            <person name="Cui G.J."/>
            <person name="Nunoura T."/>
            <person name="Takaki Y."/>
            <person name="Li W.L."/>
            <person name="Li J."/>
            <person name="Gao Z.M."/>
            <person name="Takai K."/>
            <person name="Zhang A.Q."/>
            <person name="Stepanauskas R."/>
        </authorList>
    </citation>
    <scope>NUCLEOTIDE SEQUENCE [LARGE SCALE GENOMIC DNA]</scope>
    <source>
        <strain evidence="3 5">D17</strain>
        <strain evidence="2 4">L15b</strain>
    </source>
</reference>
<name>A0A7K4MNF3_9ARCH</name>
<keyword evidence="1" id="KW-1133">Transmembrane helix</keyword>
<evidence type="ECO:0000313" key="5">
    <source>
        <dbReference type="Proteomes" id="UP000554454"/>
    </source>
</evidence>
<proteinExistence type="predicted"/>
<dbReference type="EMBL" id="JACATA010000023">
    <property type="protein sequence ID" value="NWJ68858.1"/>
    <property type="molecule type" value="Genomic_DNA"/>
</dbReference>
<protein>
    <submittedName>
        <fullName evidence="2">Uncharacterized protein</fullName>
    </submittedName>
</protein>
<evidence type="ECO:0000256" key="1">
    <source>
        <dbReference type="SAM" id="Phobius"/>
    </source>
</evidence>
<dbReference type="Proteomes" id="UP000554454">
    <property type="component" value="Unassembled WGS sequence"/>
</dbReference>
<organism evidence="2 4">
    <name type="scientific">Marine Group I thaumarchaeote</name>
    <dbReference type="NCBI Taxonomy" id="2511932"/>
    <lineage>
        <taxon>Archaea</taxon>
        <taxon>Nitrososphaerota</taxon>
        <taxon>Marine Group I</taxon>
    </lineage>
</organism>
<evidence type="ECO:0000313" key="2">
    <source>
        <dbReference type="EMBL" id="NWJ43091.1"/>
    </source>
</evidence>
<keyword evidence="1" id="KW-0472">Membrane</keyword>
<keyword evidence="1" id="KW-0812">Transmembrane</keyword>